<gene>
    <name evidence="1" type="ORF">BTN50_0105</name>
</gene>
<reference evidence="2" key="1">
    <citation type="submission" date="2017-04" db="EMBL/GenBank/DDBJ databases">
        <title>Genome evolution of the luminous symbionts of deep sea anglerfish.</title>
        <authorList>
            <person name="Hendry T.A."/>
        </authorList>
    </citation>
    <scope>NUCLEOTIDE SEQUENCE [LARGE SCALE GENOMIC DNA]</scope>
</reference>
<organism evidence="1 2">
    <name type="scientific">Candidatus Enterovibrio altilux</name>
    <dbReference type="NCBI Taxonomy" id="1927128"/>
    <lineage>
        <taxon>Bacteria</taxon>
        <taxon>Pseudomonadati</taxon>
        <taxon>Pseudomonadota</taxon>
        <taxon>Gammaproteobacteria</taxon>
        <taxon>Vibrionales</taxon>
        <taxon>Vibrionaceae</taxon>
        <taxon>Enterovibrio</taxon>
    </lineage>
</organism>
<name>A0A291B6L8_9GAMM</name>
<evidence type="ECO:0008006" key="3">
    <source>
        <dbReference type="Google" id="ProtNLM"/>
    </source>
</evidence>
<proteinExistence type="predicted"/>
<protein>
    <recommendedName>
        <fullName evidence="3">Mobile element protein</fullName>
    </recommendedName>
</protein>
<dbReference type="AlphaFoldDB" id="A0A291B6L8"/>
<dbReference type="KEGG" id="elux:BTN50_0105"/>
<evidence type="ECO:0000313" key="2">
    <source>
        <dbReference type="Proteomes" id="UP000218160"/>
    </source>
</evidence>
<dbReference type="Proteomes" id="UP000218160">
    <property type="component" value="Chromosome 1"/>
</dbReference>
<dbReference type="EMBL" id="CP020660">
    <property type="protein sequence ID" value="ATF08649.1"/>
    <property type="molecule type" value="Genomic_DNA"/>
</dbReference>
<sequence>MIWQAPSPDISLLQKQSCLSKLDSTSPSVTCDVLNLTAMISRVFISTTICNSRRTRRLPSVHAFLLTINLYRNFLFRKIDG</sequence>
<evidence type="ECO:0000313" key="1">
    <source>
        <dbReference type="EMBL" id="ATF08649.1"/>
    </source>
</evidence>
<accession>A0A291B6L8</accession>
<keyword evidence="2" id="KW-1185">Reference proteome</keyword>